<proteinExistence type="predicted"/>
<dbReference type="GO" id="GO:0005739">
    <property type="term" value="C:mitochondrion"/>
    <property type="evidence" value="ECO:0007669"/>
    <property type="project" value="TreeGrafter"/>
</dbReference>
<feature type="domain" description="OBG-type G" evidence="3">
    <location>
        <begin position="147"/>
        <end position="297"/>
    </location>
</feature>
<gene>
    <name evidence="5" type="ORF">TCNE_LOCUS11274</name>
</gene>
<keyword evidence="6" id="KW-1185">Reference proteome</keyword>
<dbReference type="InterPro" id="IPR006169">
    <property type="entry name" value="GTP1_OBG_dom"/>
</dbReference>
<organism evidence="6 7">
    <name type="scientific">Toxocara canis</name>
    <name type="common">Canine roundworm</name>
    <dbReference type="NCBI Taxonomy" id="6265"/>
    <lineage>
        <taxon>Eukaryota</taxon>
        <taxon>Metazoa</taxon>
        <taxon>Ecdysozoa</taxon>
        <taxon>Nematoda</taxon>
        <taxon>Chromadorea</taxon>
        <taxon>Rhabditida</taxon>
        <taxon>Spirurina</taxon>
        <taxon>Ascaridomorpha</taxon>
        <taxon>Ascaridoidea</taxon>
        <taxon>Toxocaridae</taxon>
        <taxon>Toxocara</taxon>
    </lineage>
</organism>
<dbReference type="PANTHER" id="PTHR11702">
    <property type="entry name" value="DEVELOPMENTALLY REGULATED GTP-BINDING PROTEIN-RELATED"/>
    <property type="match status" value="1"/>
</dbReference>
<dbReference type="SUPFAM" id="SSF52540">
    <property type="entry name" value="P-loop containing nucleoside triphosphate hydrolases"/>
    <property type="match status" value="1"/>
</dbReference>
<sequence>MRHAWFRLISTSARSCANKKMNDMSIIDEDRIRLSIRAGHGGYNGIGGDGGNVYMVGQPNLDFRDVRKRLAGSRKIRAGDGQNALYTKLVGTRGEDAIFHVPVGVEAVDAETSVLIARCKRPFHRYLVARGGPGGCPDNHYQQLMRPNIGLVGFPNAGKSTIMKALIPKKTIKIASYPFTTRKPQLCYVRDFDDMPKIAGEDEFSLSIADLPGIIEGASSNRGRGVSFLKHLEYSDMLLMVVDVTGFKLDVSPTEPFRSALESVALLNIELERYSPHLVTKPTILAVNKIDLPNGEE</sequence>
<evidence type="ECO:0000313" key="6">
    <source>
        <dbReference type="Proteomes" id="UP000050794"/>
    </source>
</evidence>
<dbReference type="InterPro" id="IPR027417">
    <property type="entry name" value="P-loop_NTPase"/>
</dbReference>
<evidence type="ECO:0000256" key="2">
    <source>
        <dbReference type="ARBA" id="ARBA00023134"/>
    </source>
</evidence>
<reference evidence="7" key="1">
    <citation type="submission" date="2016-06" db="UniProtKB">
        <authorList>
            <consortium name="WormBaseParasite"/>
        </authorList>
    </citation>
    <scope>IDENTIFICATION</scope>
</reference>
<keyword evidence="1" id="KW-0547">Nucleotide-binding</keyword>
<evidence type="ECO:0000256" key="1">
    <source>
        <dbReference type="ARBA" id="ARBA00022741"/>
    </source>
</evidence>
<dbReference type="GO" id="GO:0005525">
    <property type="term" value="F:GTP binding"/>
    <property type="evidence" value="ECO:0007669"/>
    <property type="project" value="UniProtKB-KW"/>
</dbReference>
<dbReference type="EMBL" id="UYWY01020804">
    <property type="protein sequence ID" value="VDM42595.1"/>
    <property type="molecule type" value="Genomic_DNA"/>
</dbReference>
<dbReference type="Gene3D" id="3.40.50.300">
    <property type="entry name" value="P-loop containing nucleotide triphosphate hydrolases"/>
    <property type="match status" value="1"/>
</dbReference>
<dbReference type="InterPro" id="IPR045086">
    <property type="entry name" value="OBG_GTPase"/>
</dbReference>
<dbReference type="PRINTS" id="PR00326">
    <property type="entry name" value="GTP1OBG"/>
</dbReference>
<dbReference type="Pfam" id="PF01018">
    <property type="entry name" value="GTP1_OBG"/>
    <property type="match status" value="1"/>
</dbReference>
<dbReference type="InterPro" id="IPR036726">
    <property type="entry name" value="GTP1_OBG_dom_sf"/>
</dbReference>
<dbReference type="GO" id="GO:0003924">
    <property type="term" value="F:GTPase activity"/>
    <property type="evidence" value="ECO:0007669"/>
    <property type="project" value="InterPro"/>
</dbReference>
<name>A0A183US04_TOXCA</name>
<dbReference type="InterPro" id="IPR031167">
    <property type="entry name" value="G_OBG"/>
</dbReference>
<dbReference type="PROSITE" id="PS51710">
    <property type="entry name" value="G_OBG"/>
    <property type="match status" value="1"/>
</dbReference>
<dbReference type="PROSITE" id="PS51883">
    <property type="entry name" value="OBG"/>
    <property type="match status" value="1"/>
</dbReference>
<feature type="domain" description="Obg" evidence="4">
    <location>
        <begin position="1"/>
        <end position="168"/>
    </location>
</feature>
<evidence type="ECO:0000259" key="3">
    <source>
        <dbReference type="PROSITE" id="PS51710"/>
    </source>
</evidence>
<dbReference type="InterPro" id="IPR006073">
    <property type="entry name" value="GTP-bd"/>
</dbReference>
<dbReference type="Proteomes" id="UP000050794">
    <property type="component" value="Unassembled WGS sequence"/>
</dbReference>
<protein>
    <submittedName>
        <fullName evidence="7">OBG-type G domain-containing protein</fullName>
    </submittedName>
</protein>
<dbReference type="AlphaFoldDB" id="A0A183US04"/>
<keyword evidence="2" id="KW-0342">GTP-binding</keyword>
<dbReference type="Pfam" id="PF01926">
    <property type="entry name" value="MMR_HSR1"/>
    <property type="match status" value="1"/>
</dbReference>
<dbReference type="WBParaSite" id="TCNE_0001127401-mRNA-1">
    <property type="protein sequence ID" value="TCNE_0001127401-mRNA-1"/>
    <property type="gene ID" value="TCNE_0001127401"/>
</dbReference>
<evidence type="ECO:0000313" key="7">
    <source>
        <dbReference type="WBParaSite" id="TCNE_0001127401-mRNA-1"/>
    </source>
</evidence>
<dbReference type="GO" id="GO:0042254">
    <property type="term" value="P:ribosome biogenesis"/>
    <property type="evidence" value="ECO:0007669"/>
    <property type="project" value="UniProtKB-UniRule"/>
</dbReference>
<dbReference type="PANTHER" id="PTHR11702:SF43">
    <property type="entry name" value="GTP-BINDING PROTEIN 10"/>
    <property type="match status" value="1"/>
</dbReference>
<evidence type="ECO:0000259" key="4">
    <source>
        <dbReference type="PROSITE" id="PS51883"/>
    </source>
</evidence>
<reference evidence="5 6" key="2">
    <citation type="submission" date="2018-11" db="EMBL/GenBank/DDBJ databases">
        <authorList>
            <consortium name="Pathogen Informatics"/>
        </authorList>
    </citation>
    <scope>NUCLEOTIDE SEQUENCE [LARGE SCALE GENOMIC DNA]</scope>
</reference>
<dbReference type="SUPFAM" id="SSF82051">
    <property type="entry name" value="Obg GTP-binding protein N-terminal domain"/>
    <property type="match status" value="1"/>
</dbReference>
<accession>A0A183US04</accession>
<evidence type="ECO:0000313" key="5">
    <source>
        <dbReference type="EMBL" id="VDM42595.1"/>
    </source>
</evidence>